<dbReference type="Proteomes" id="UP000005442">
    <property type="component" value="Chromosome"/>
</dbReference>
<name>G8RX28_MYCRN</name>
<dbReference type="AlphaFoldDB" id="G8RX28"/>
<dbReference type="PANTHER" id="PTHR43422">
    <property type="entry name" value="THIAMINE THIAZOLE SYNTHASE"/>
    <property type="match status" value="1"/>
</dbReference>
<dbReference type="Gene3D" id="3.50.50.60">
    <property type="entry name" value="FAD/NAD(P)-binding domain"/>
    <property type="match status" value="1"/>
</dbReference>
<protein>
    <submittedName>
        <fullName evidence="1">2-polyprenyl-6-methoxyphenol hydroxylase-like oxidoreductase</fullName>
    </submittedName>
</protein>
<dbReference type="PATRIC" id="fig|710685.3.peg.1270"/>
<reference evidence="1 2" key="1">
    <citation type="submission" date="2011-12" db="EMBL/GenBank/DDBJ databases">
        <title>Complete sequence of Mycobacterium rhodesiae NBB3.</title>
        <authorList>
            <consortium name="US DOE Joint Genome Institute"/>
            <person name="Lucas S."/>
            <person name="Han J."/>
            <person name="Lapidus A."/>
            <person name="Cheng J.-F."/>
            <person name="Goodwin L."/>
            <person name="Pitluck S."/>
            <person name="Peters L."/>
            <person name="Mikhailova N."/>
            <person name="Gu W."/>
            <person name="Detter J.C."/>
            <person name="Han C."/>
            <person name="Tapia R."/>
            <person name="Land M."/>
            <person name="Hauser L."/>
            <person name="Kyrpides N."/>
            <person name="Ivanova N."/>
            <person name="Pagani I."/>
            <person name="Mattes T."/>
            <person name="Holmes A."/>
            <person name="Rutledge P."/>
            <person name="Paulsen I."/>
            <person name="Coleman N."/>
            <person name="Woyke T."/>
        </authorList>
    </citation>
    <scope>NUCLEOTIDE SEQUENCE [LARGE SCALE GENOMIC DNA]</scope>
    <source>
        <strain evidence="1 2">NBB3</strain>
    </source>
</reference>
<evidence type="ECO:0000313" key="2">
    <source>
        <dbReference type="Proteomes" id="UP000005442"/>
    </source>
</evidence>
<dbReference type="HOGENOM" id="CLU_028028_2_0_11"/>
<dbReference type="SUPFAM" id="SSF51905">
    <property type="entry name" value="FAD/NAD(P)-binding domain"/>
    <property type="match status" value="1"/>
</dbReference>
<gene>
    <name evidence="1" type="ordered locus">MycrhN_1262</name>
</gene>
<organism evidence="1 2">
    <name type="scientific">Mycolicibacterium rhodesiae (strain NBB3)</name>
    <name type="common">Mycobacterium rhodesiae</name>
    <dbReference type="NCBI Taxonomy" id="710685"/>
    <lineage>
        <taxon>Bacteria</taxon>
        <taxon>Bacillati</taxon>
        <taxon>Actinomycetota</taxon>
        <taxon>Actinomycetes</taxon>
        <taxon>Mycobacteriales</taxon>
        <taxon>Mycobacteriaceae</taxon>
        <taxon>Mycolicibacterium</taxon>
    </lineage>
</organism>
<accession>G8RX28</accession>
<dbReference type="STRING" id="710685.MycrhN_1262"/>
<dbReference type="InterPro" id="IPR036188">
    <property type="entry name" value="FAD/NAD-bd_sf"/>
</dbReference>
<evidence type="ECO:0000313" key="1">
    <source>
        <dbReference type="EMBL" id="AEV71885.1"/>
    </source>
</evidence>
<sequence>MAKIGAHAVVLGASMGGLSAARVLADFYDKVTVVERDVLPLTPDNRRGVPQGRHGHALLGRGLAVLGEFFPGFTDDLDDAGVPALDYRDLSQGYLSFGGHQLPRSGGYTTVPAAYIPSRPLLEGLVRQRLRAIGNVSMLDGYDVVSLMPSEDGRRVTGATIKAHDSGRAHFLAADLVVDATGRSARTPAFLDALGYGRPREDCVKVRVTYASQLFRLPPGSMREKVVLVSPVPGRSTGMALLGYENDTWMLTAFGIAGEEPPRELSDILTFVGALAPSHVVEALRCGEPLGEVCRFRYPESRWRRYDKLRRFPDGLLVLGDAICSFNPTYGQGMTVAALQAQALRQCLANGTTQLARRFFRAAAEPIGVAWQFAVGGDLALPEVEGHRPLSVKLMNNYVDRLQTAAESDLEVAEQFTRVIGFLDPPSKLMRPKMLMHAVRRRRHATIPQETEALTPS</sequence>
<dbReference type="PANTHER" id="PTHR43422:SF3">
    <property type="entry name" value="THIAMINE THIAZOLE SYNTHASE"/>
    <property type="match status" value="1"/>
</dbReference>
<dbReference type="EMBL" id="CP003169">
    <property type="protein sequence ID" value="AEV71885.1"/>
    <property type="molecule type" value="Genomic_DNA"/>
</dbReference>
<dbReference type="eggNOG" id="COG0654">
    <property type="taxonomic scope" value="Bacteria"/>
</dbReference>
<dbReference type="OrthoDB" id="9790035at2"/>
<dbReference type="KEGG" id="mrh:MycrhN_1262"/>
<keyword evidence="2" id="KW-1185">Reference proteome</keyword>
<dbReference type="RefSeq" id="WP_014209700.1">
    <property type="nucleotide sequence ID" value="NC_016604.1"/>
</dbReference>
<proteinExistence type="predicted"/>